<reference evidence="5" key="1">
    <citation type="submission" date="2017-04" db="EMBL/GenBank/DDBJ databases">
        <authorList>
            <person name="Varghese N."/>
            <person name="Submissions S."/>
        </authorList>
    </citation>
    <scope>NUCLEOTIDE SEQUENCE [LARGE SCALE GENOMIC DNA]</scope>
    <source>
        <strain evidence="5">DSM 16512</strain>
    </source>
</reference>
<name>A0A1W1WRE7_9BACT</name>
<dbReference type="RefSeq" id="WP_084275035.1">
    <property type="nucleotide sequence ID" value="NZ_AP026671.1"/>
</dbReference>
<dbReference type="EMBL" id="FWWZ01000001">
    <property type="protein sequence ID" value="SMC08772.1"/>
    <property type="molecule type" value="Genomic_DNA"/>
</dbReference>
<feature type="region of interest" description="Disordered" evidence="1">
    <location>
        <begin position="428"/>
        <end position="454"/>
    </location>
</feature>
<dbReference type="OrthoDB" id="5352417at2"/>
<evidence type="ECO:0000259" key="3">
    <source>
        <dbReference type="Pfam" id="PF20891"/>
    </source>
</evidence>
<protein>
    <recommendedName>
        <fullName evidence="3">DUF6844 domain-containing protein</fullName>
    </recommendedName>
</protein>
<organism evidence="4 5">
    <name type="scientific">Nitratiruptor tergarcus DSM 16512</name>
    <dbReference type="NCBI Taxonomy" id="1069081"/>
    <lineage>
        <taxon>Bacteria</taxon>
        <taxon>Pseudomonadati</taxon>
        <taxon>Campylobacterota</taxon>
        <taxon>Epsilonproteobacteria</taxon>
        <taxon>Nautiliales</taxon>
        <taxon>Nitratiruptoraceae</taxon>
        <taxon>Nitratiruptor</taxon>
    </lineage>
</organism>
<accession>A0A1W1WRE7</accession>
<dbReference type="STRING" id="1069081.SAMN05660197_0539"/>
<feature type="domain" description="DUF6844" evidence="3">
    <location>
        <begin position="155"/>
        <end position="248"/>
    </location>
</feature>
<feature type="chain" id="PRO_5013094141" description="DUF6844 domain-containing protein" evidence="2">
    <location>
        <begin position="26"/>
        <end position="454"/>
    </location>
</feature>
<sequence>MKIYKILLHSLITSSLLVSISSANASQNSINQQDIQEQNSLSQPIVPTASEKIDDWADAFLQKVGIPSFGEVNGKFFYYAQEAVSIPATDPQFGNALVNAYDKAFFAIMEQYAKDMYGRETVNEIRHFFSDSSTNAAKIELPNNYTRGFWGKILTILDKNLDVIDKTLDKKLIELGVDPKELQHMSPKQKKDLFKDKFIKNVITKASGDVSGIFTIQSAWASDKNGNYVVGVIAVVSPKTKQIAKDIKYHRKSLIKGKGRDIQSLIPHSPQELSKTLGTRLVYDIDGTPAIISYGIQSYIPNKDHYINVRLKQNAREGAISNADAQIAMLVNGYLSTKTSRQTGEEIRKYVERELKPDSDTIEKTIKNIIDITNKQAQAHASMNLQGVSTVKTWRYTLPTGQKLVGAVRVWRYATLQKINQFKKGYKQTSKHTTNKSGKSGFGESQIVNDINDF</sequence>
<proteinExistence type="predicted"/>
<dbReference type="AlphaFoldDB" id="A0A1W1WRE7"/>
<keyword evidence="5" id="KW-1185">Reference proteome</keyword>
<feature type="signal peptide" evidence="2">
    <location>
        <begin position="1"/>
        <end position="25"/>
    </location>
</feature>
<evidence type="ECO:0000256" key="2">
    <source>
        <dbReference type="SAM" id="SignalP"/>
    </source>
</evidence>
<evidence type="ECO:0000256" key="1">
    <source>
        <dbReference type="SAM" id="MobiDB-lite"/>
    </source>
</evidence>
<dbReference type="Proteomes" id="UP000192602">
    <property type="component" value="Unassembled WGS sequence"/>
</dbReference>
<evidence type="ECO:0000313" key="4">
    <source>
        <dbReference type="EMBL" id="SMC08772.1"/>
    </source>
</evidence>
<evidence type="ECO:0000313" key="5">
    <source>
        <dbReference type="Proteomes" id="UP000192602"/>
    </source>
</evidence>
<gene>
    <name evidence="4" type="ORF">SAMN05660197_0539</name>
</gene>
<keyword evidence="2" id="KW-0732">Signal</keyword>
<dbReference type="Pfam" id="PF20891">
    <property type="entry name" value="DUF6844"/>
    <property type="match status" value="1"/>
</dbReference>
<dbReference type="InterPro" id="IPR049286">
    <property type="entry name" value="DUF6844"/>
</dbReference>